<feature type="transmembrane region" description="Helical" evidence="6">
    <location>
        <begin position="106"/>
        <end position="123"/>
    </location>
</feature>
<feature type="transmembrane region" description="Helical" evidence="6">
    <location>
        <begin position="379"/>
        <end position="397"/>
    </location>
</feature>
<dbReference type="PANTHER" id="PTHR31645:SF0">
    <property type="entry name" value="OLIGOPEPTIDE TRANSPORTER YGL114W-RELATED"/>
    <property type="match status" value="1"/>
</dbReference>
<name>A0A370CGZ5_9COXI</name>
<feature type="transmembrane region" description="Helical" evidence="6">
    <location>
        <begin position="193"/>
        <end position="212"/>
    </location>
</feature>
<comment type="subcellular location">
    <subcellularLocation>
        <location evidence="1">Membrane</location>
        <topology evidence="1">Multi-pass membrane protein</topology>
    </subcellularLocation>
</comment>
<evidence type="ECO:0000256" key="1">
    <source>
        <dbReference type="ARBA" id="ARBA00004141"/>
    </source>
</evidence>
<feature type="transmembrane region" description="Helical" evidence="6">
    <location>
        <begin position="219"/>
        <end position="238"/>
    </location>
</feature>
<evidence type="ECO:0000313" key="8">
    <source>
        <dbReference type="Proteomes" id="UP000226429"/>
    </source>
</evidence>
<evidence type="ECO:0000256" key="2">
    <source>
        <dbReference type="ARBA" id="ARBA00022448"/>
    </source>
</evidence>
<feature type="transmembrane region" description="Helical" evidence="6">
    <location>
        <begin position="12"/>
        <end position="34"/>
    </location>
</feature>
<feature type="transmembrane region" description="Helical" evidence="6">
    <location>
        <begin position="344"/>
        <end position="367"/>
    </location>
</feature>
<reference evidence="7 8" key="2">
    <citation type="journal article" date="2018" name="J. Invertebr. Pathol.">
        <title>'Candidatus Aquirickettsiella gammari' (Gammaproteobacteria: Legionellales: Coxiellaceae): A bacterial pathogen of the freshwater crustacean Gammarus fossarum (Malacostraca: Amphipoda).</title>
        <authorList>
            <person name="Bojko J."/>
            <person name="Dunn A.M."/>
            <person name="Stebbing P.D."/>
            <person name="van Aerle R."/>
            <person name="Bacela-Spychalska K."/>
            <person name="Bean T.P."/>
            <person name="Urrutia A."/>
            <person name="Stentiford G.D."/>
        </authorList>
    </citation>
    <scope>NUCLEOTIDE SEQUENCE [LARGE SCALE GENOMIC DNA]</scope>
    <source>
        <strain evidence="7">RA15029</strain>
    </source>
</reference>
<dbReference type="GO" id="GO:0035673">
    <property type="term" value="F:oligopeptide transmembrane transporter activity"/>
    <property type="evidence" value="ECO:0007669"/>
    <property type="project" value="InterPro"/>
</dbReference>
<organism evidence="7 8">
    <name type="scientific">Candidatus Aquirickettsiella gammari</name>
    <dbReference type="NCBI Taxonomy" id="2016198"/>
    <lineage>
        <taxon>Bacteria</taxon>
        <taxon>Pseudomonadati</taxon>
        <taxon>Pseudomonadota</taxon>
        <taxon>Gammaproteobacteria</taxon>
        <taxon>Legionellales</taxon>
        <taxon>Coxiellaceae</taxon>
        <taxon>Candidatus Aquirickettsiella</taxon>
    </lineage>
</organism>
<dbReference type="AlphaFoldDB" id="A0A370CGZ5"/>
<feature type="transmembrane region" description="Helical" evidence="6">
    <location>
        <begin position="79"/>
        <end position="100"/>
    </location>
</feature>
<dbReference type="Proteomes" id="UP000226429">
    <property type="component" value="Unassembled WGS sequence"/>
</dbReference>
<dbReference type="NCBIfam" id="TIGR00728">
    <property type="entry name" value="OPT_sfam"/>
    <property type="match status" value="1"/>
</dbReference>
<keyword evidence="5 6" id="KW-0472">Membrane</keyword>
<feature type="transmembrane region" description="Helical" evidence="6">
    <location>
        <begin position="493"/>
        <end position="513"/>
    </location>
</feature>
<dbReference type="EMBL" id="NMOS02000013">
    <property type="protein sequence ID" value="RDH40229.1"/>
    <property type="molecule type" value="Genomic_DNA"/>
</dbReference>
<dbReference type="InterPro" id="IPR004813">
    <property type="entry name" value="OPT"/>
</dbReference>
<evidence type="ECO:0000256" key="3">
    <source>
        <dbReference type="ARBA" id="ARBA00022692"/>
    </source>
</evidence>
<sequence>MQLVDSEQSAVITLRVILLSIFLAIILAASSTYLALKVGILPAASIPAAILAMAILRLFNSRNIFETNLIQTAASAGEAVAGGIVFTVPALIIIGYWHHFPYLENVAIALLGGLLGILFSIPLRKILIKTPQLYFPEAKAIAEVLQLGKKKIFHIGEMLIGTGIGALLEFAQSGLKIMASAVEKWWVLGQSNLLGFGLGFSPALIGVGYLIGFNVGLSLFLGAIIAWGISLPLLSFFAALPPSTFDLEKGLAVYGSDIHYIGLGAMLSAGLWTLLNLLKPFYQSLRISLQGLLHPVSVKTTVLASEQDLPRRYLLSALLVLIVSVYFLFTYLLPLQNLFHAPQFFILAAVLYVLVIGFAFAAICGYFSGLVGVTASPGSAIIIAALLLMALILRGLLFLKGGELLTTQLANAAAVSIMVAAVVAGSACIANDNIQDLKVGHLIGAAPWQQQLMLILGVVVAAFVIPYVMQLLFNVYGLTTVLPHSGMDPKLSLSAPPAAMMAGLTQGVFNHNLPWGMMGIGAIVMVVLILLNALGWINISLLGVGMGIYLPLSSSTPLFIGSLFAVAVKLFLRRRLYTQNDQKAPDFQQHYAVLLSCGLVAGAALMDVLVAIPLSISGNPRLFAIMPANWLAYANYLGLLSLLGLGFLFFWVVKIKKLSMLE</sequence>
<keyword evidence="8" id="KW-1185">Reference proteome</keyword>
<feature type="transmembrane region" description="Helical" evidence="6">
    <location>
        <begin position="593"/>
        <end position="616"/>
    </location>
</feature>
<evidence type="ECO:0000256" key="4">
    <source>
        <dbReference type="ARBA" id="ARBA00022989"/>
    </source>
</evidence>
<feature type="transmembrane region" description="Helical" evidence="6">
    <location>
        <begin position="520"/>
        <end position="542"/>
    </location>
</feature>
<keyword evidence="4 6" id="KW-1133">Transmembrane helix</keyword>
<dbReference type="Pfam" id="PF03169">
    <property type="entry name" value="OPT"/>
    <property type="match status" value="1"/>
</dbReference>
<dbReference type="PANTHER" id="PTHR31645">
    <property type="entry name" value="OLIGOPEPTIDE TRANSPORTER YGL114W-RELATED"/>
    <property type="match status" value="1"/>
</dbReference>
<feature type="transmembrane region" description="Helical" evidence="6">
    <location>
        <begin position="258"/>
        <end position="278"/>
    </location>
</feature>
<comment type="caution">
    <text evidence="7">The sequence shown here is derived from an EMBL/GenBank/DDBJ whole genome shotgun (WGS) entry which is preliminary data.</text>
</comment>
<feature type="transmembrane region" description="Helical" evidence="6">
    <location>
        <begin position="40"/>
        <end position="59"/>
    </location>
</feature>
<feature type="transmembrane region" description="Helical" evidence="6">
    <location>
        <begin position="152"/>
        <end position="173"/>
    </location>
</feature>
<feature type="transmembrane region" description="Helical" evidence="6">
    <location>
        <begin position="548"/>
        <end position="572"/>
    </location>
</feature>
<dbReference type="GO" id="GO:0016020">
    <property type="term" value="C:membrane"/>
    <property type="evidence" value="ECO:0007669"/>
    <property type="project" value="UniProtKB-SubCell"/>
</dbReference>
<protein>
    <submittedName>
        <fullName evidence="7">Oligopeptide transporter, OPT family</fullName>
    </submittedName>
</protein>
<evidence type="ECO:0000256" key="6">
    <source>
        <dbReference type="SAM" id="Phobius"/>
    </source>
</evidence>
<reference evidence="7 8" key="1">
    <citation type="journal article" date="2017" name="Int. J. Syst. Evol. Microbiol.">
        <title>Aquarickettsiella crustaci n. gen. n. sp. (Gammaproteobacteria: Legionellales: Coxiellaceae); a bacterial pathogen of the freshwater crustacean: Gammarus fossarum (Malacostraca: Amphipoda).</title>
        <authorList>
            <person name="Bojko J."/>
            <person name="Dunn A.M."/>
            <person name="Stebbing P.D."/>
            <person name="Van Aerle R."/>
            <person name="Bacela-Spychalska K."/>
            <person name="Bean T.P."/>
            <person name="Stentiford G.D."/>
        </authorList>
    </citation>
    <scope>NUCLEOTIDE SEQUENCE [LARGE SCALE GENOMIC DNA]</scope>
    <source>
        <strain evidence="7">RA15029</strain>
    </source>
</reference>
<feature type="transmembrane region" description="Helical" evidence="6">
    <location>
        <begin position="452"/>
        <end position="473"/>
    </location>
</feature>
<feature type="transmembrane region" description="Helical" evidence="6">
    <location>
        <begin position="636"/>
        <end position="653"/>
    </location>
</feature>
<keyword evidence="3 6" id="KW-0812">Transmembrane</keyword>
<feature type="transmembrane region" description="Helical" evidence="6">
    <location>
        <begin position="409"/>
        <end position="431"/>
    </location>
</feature>
<proteinExistence type="predicted"/>
<feature type="transmembrane region" description="Helical" evidence="6">
    <location>
        <begin position="313"/>
        <end position="332"/>
    </location>
</feature>
<dbReference type="InterPro" id="IPR004814">
    <property type="entry name" value="Oligopep_transpt"/>
</dbReference>
<evidence type="ECO:0000313" key="7">
    <source>
        <dbReference type="EMBL" id="RDH40229.1"/>
    </source>
</evidence>
<keyword evidence="2" id="KW-0813">Transport</keyword>
<dbReference type="InterPro" id="IPR045035">
    <property type="entry name" value="YSL-like"/>
</dbReference>
<accession>A0A370CGZ5</accession>
<gene>
    <name evidence="7" type="ORF">CFE62_005175</name>
</gene>
<evidence type="ECO:0000256" key="5">
    <source>
        <dbReference type="ARBA" id="ARBA00023136"/>
    </source>
</evidence>
<dbReference type="NCBIfam" id="TIGR00733">
    <property type="entry name" value="OPT family oligopeptide transporter"/>
    <property type="match status" value="1"/>
</dbReference>